<evidence type="ECO:0000313" key="3">
    <source>
        <dbReference type="Proteomes" id="UP000317036"/>
    </source>
</evidence>
<feature type="domain" description="Methyltransferase" evidence="1">
    <location>
        <begin position="94"/>
        <end position="212"/>
    </location>
</feature>
<accession>A0A559JMK0</accession>
<name>A0A559JMK0_9BACL</name>
<evidence type="ECO:0000313" key="2">
    <source>
        <dbReference type="EMBL" id="TVY01090.1"/>
    </source>
</evidence>
<reference evidence="2 3" key="1">
    <citation type="submission" date="2019-07" db="EMBL/GenBank/DDBJ databases">
        <authorList>
            <person name="Kim J."/>
        </authorList>
    </citation>
    <scope>NUCLEOTIDE SEQUENCE [LARGE SCALE GENOMIC DNA]</scope>
    <source>
        <strain evidence="2 3">JC52</strain>
    </source>
</reference>
<dbReference type="Pfam" id="PF13847">
    <property type="entry name" value="Methyltransf_31"/>
    <property type="match status" value="1"/>
</dbReference>
<dbReference type="OrthoDB" id="2573908at2"/>
<comment type="caution">
    <text evidence="2">The sequence shown here is derived from an EMBL/GenBank/DDBJ whole genome shotgun (WGS) entry which is preliminary data.</text>
</comment>
<dbReference type="RefSeq" id="WP_144854454.1">
    <property type="nucleotide sequence ID" value="NZ_VNJI01000070.1"/>
</dbReference>
<dbReference type="GO" id="GO:0032259">
    <property type="term" value="P:methylation"/>
    <property type="evidence" value="ECO:0007669"/>
    <property type="project" value="UniProtKB-KW"/>
</dbReference>
<gene>
    <name evidence="2" type="ORF">FPZ49_32515</name>
</gene>
<dbReference type="SUPFAM" id="SSF53335">
    <property type="entry name" value="S-adenosyl-L-methionine-dependent methyltransferases"/>
    <property type="match status" value="1"/>
</dbReference>
<protein>
    <submittedName>
        <fullName evidence="2">Methyltransferase domain-containing protein</fullName>
    </submittedName>
</protein>
<dbReference type="InterPro" id="IPR025714">
    <property type="entry name" value="Methyltranfer_dom"/>
</dbReference>
<dbReference type="InterPro" id="IPR029063">
    <property type="entry name" value="SAM-dependent_MTases_sf"/>
</dbReference>
<organism evidence="2 3">
    <name type="scientific">Paenibacillus cremeus</name>
    <dbReference type="NCBI Taxonomy" id="2163881"/>
    <lineage>
        <taxon>Bacteria</taxon>
        <taxon>Bacillati</taxon>
        <taxon>Bacillota</taxon>
        <taxon>Bacilli</taxon>
        <taxon>Bacillales</taxon>
        <taxon>Paenibacillaceae</taxon>
        <taxon>Paenibacillus</taxon>
    </lineage>
</organism>
<keyword evidence="2" id="KW-0808">Transferase</keyword>
<sequence length="275" mass="31954">MNAKIGMQIFGTAKRIVKEHRSSNSLFIRLFILILDTLWYAIRTTIRVCVDEEFRSIFLLRLLNSRNVHQTTPLTYMNRYPEIFSACRDHFDTKQDLKILSYGCSTGEEVLTLRKYFPNAHIIGADINKRSLKICRKLNVDEKITFIYSTPSEIQKHGPFDAIFCMAVLQRKPHYIAAKGISSLKKIYPFEKFEKQIIEFDELINPQGLLIVHFTQYSLLDTIVASNYKTLGNYNQDTYNSPVFDKNSSIIKDRNSLNTIFIKMNGKVEWALSNE</sequence>
<dbReference type="GO" id="GO:0008168">
    <property type="term" value="F:methyltransferase activity"/>
    <property type="evidence" value="ECO:0007669"/>
    <property type="project" value="UniProtKB-KW"/>
</dbReference>
<dbReference type="Gene3D" id="3.40.50.150">
    <property type="entry name" value="Vaccinia Virus protein VP39"/>
    <property type="match status" value="1"/>
</dbReference>
<keyword evidence="3" id="KW-1185">Reference proteome</keyword>
<dbReference type="CDD" id="cd02440">
    <property type="entry name" value="AdoMet_MTases"/>
    <property type="match status" value="1"/>
</dbReference>
<dbReference type="EMBL" id="VNJI01000070">
    <property type="protein sequence ID" value="TVY01090.1"/>
    <property type="molecule type" value="Genomic_DNA"/>
</dbReference>
<evidence type="ECO:0000259" key="1">
    <source>
        <dbReference type="Pfam" id="PF13847"/>
    </source>
</evidence>
<dbReference type="AlphaFoldDB" id="A0A559JMK0"/>
<proteinExistence type="predicted"/>
<keyword evidence="2" id="KW-0489">Methyltransferase</keyword>
<dbReference type="Proteomes" id="UP000317036">
    <property type="component" value="Unassembled WGS sequence"/>
</dbReference>